<dbReference type="EMBL" id="JACHHU010000009">
    <property type="protein sequence ID" value="MBB6542959.1"/>
    <property type="molecule type" value="Genomic_DNA"/>
</dbReference>
<feature type="transmembrane region" description="Helical" evidence="1">
    <location>
        <begin position="20"/>
        <end position="38"/>
    </location>
</feature>
<proteinExistence type="predicted"/>
<keyword evidence="1" id="KW-1133">Transmembrane helix</keyword>
<evidence type="ECO:0000313" key="2">
    <source>
        <dbReference type="EMBL" id="MBB6542959.1"/>
    </source>
</evidence>
<protein>
    <submittedName>
        <fullName evidence="2">Uncharacterized protein</fullName>
    </submittedName>
</protein>
<sequence>MMQPENPATELRQLINDARWAIWSFVIINIIVLFFYFVDGLVNQFVFVALFIQAFLFVVWLLPVFNS</sequence>
<keyword evidence="3" id="KW-1185">Reference proteome</keyword>
<evidence type="ECO:0000313" key="3">
    <source>
        <dbReference type="Proteomes" id="UP000537141"/>
    </source>
</evidence>
<evidence type="ECO:0000256" key="1">
    <source>
        <dbReference type="SAM" id="Phobius"/>
    </source>
</evidence>
<keyword evidence="1" id="KW-0472">Membrane</keyword>
<keyword evidence="1" id="KW-0812">Transmembrane</keyword>
<gene>
    <name evidence="2" type="ORF">HNQ55_001463</name>
</gene>
<dbReference type="Proteomes" id="UP000537141">
    <property type="component" value="Unassembled WGS sequence"/>
</dbReference>
<comment type="caution">
    <text evidence="2">The sequence shown here is derived from an EMBL/GenBank/DDBJ whole genome shotgun (WGS) entry which is preliminary data.</text>
</comment>
<feature type="transmembrane region" description="Helical" evidence="1">
    <location>
        <begin position="45"/>
        <end position="65"/>
    </location>
</feature>
<dbReference type="AlphaFoldDB" id="A0A7X0NGG7"/>
<dbReference type="RefSeq" id="WP_184423765.1">
    <property type="nucleotide sequence ID" value="NZ_AP027362.1"/>
</dbReference>
<accession>A0A7X0NGG7</accession>
<organism evidence="2 3">
    <name type="scientific">Thalassotalea piscium</name>
    <dbReference type="NCBI Taxonomy" id="1230533"/>
    <lineage>
        <taxon>Bacteria</taxon>
        <taxon>Pseudomonadati</taxon>
        <taxon>Pseudomonadota</taxon>
        <taxon>Gammaproteobacteria</taxon>
        <taxon>Alteromonadales</taxon>
        <taxon>Colwelliaceae</taxon>
        <taxon>Thalassotalea</taxon>
    </lineage>
</organism>
<name>A0A7X0NGG7_9GAMM</name>
<reference evidence="2 3" key="1">
    <citation type="submission" date="2020-08" db="EMBL/GenBank/DDBJ databases">
        <title>Genomic Encyclopedia of Type Strains, Phase IV (KMG-IV): sequencing the most valuable type-strain genomes for metagenomic binning, comparative biology and taxonomic classification.</title>
        <authorList>
            <person name="Goeker M."/>
        </authorList>
    </citation>
    <scope>NUCLEOTIDE SEQUENCE [LARGE SCALE GENOMIC DNA]</scope>
    <source>
        <strain evidence="2 3">DSM 26287</strain>
    </source>
</reference>